<reference evidence="2" key="2">
    <citation type="submission" date="2020-09" db="EMBL/GenBank/DDBJ databases">
        <authorList>
            <person name="Sun Q."/>
            <person name="Zhou Y."/>
        </authorList>
    </citation>
    <scope>NUCLEOTIDE SEQUENCE</scope>
    <source>
        <strain evidence="2">CGMCC 4.7398</strain>
    </source>
</reference>
<organism evidence="2 3">
    <name type="scientific">Promicromonospora soli</name>
    <dbReference type="NCBI Taxonomy" id="2035533"/>
    <lineage>
        <taxon>Bacteria</taxon>
        <taxon>Bacillati</taxon>
        <taxon>Actinomycetota</taxon>
        <taxon>Actinomycetes</taxon>
        <taxon>Micrococcales</taxon>
        <taxon>Promicromonosporaceae</taxon>
        <taxon>Promicromonospora</taxon>
    </lineage>
</organism>
<keyword evidence="3" id="KW-1185">Reference proteome</keyword>
<protein>
    <submittedName>
        <fullName evidence="2">Uncharacterized protein</fullName>
    </submittedName>
</protein>
<evidence type="ECO:0000256" key="1">
    <source>
        <dbReference type="SAM" id="MobiDB-lite"/>
    </source>
</evidence>
<dbReference type="Proteomes" id="UP000627369">
    <property type="component" value="Unassembled WGS sequence"/>
</dbReference>
<gene>
    <name evidence="2" type="ORF">GCM10017772_32550</name>
</gene>
<proteinExistence type="predicted"/>
<evidence type="ECO:0000313" key="3">
    <source>
        <dbReference type="Proteomes" id="UP000627369"/>
    </source>
</evidence>
<reference evidence="2" key="1">
    <citation type="journal article" date="2014" name="Int. J. Syst. Evol. Microbiol.">
        <title>Complete genome sequence of Corynebacterium casei LMG S-19264T (=DSM 44701T), isolated from a smear-ripened cheese.</title>
        <authorList>
            <consortium name="US DOE Joint Genome Institute (JGI-PGF)"/>
            <person name="Walter F."/>
            <person name="Albersmeier A."/>
            <person name="Kalinowski J."/>
            <person name="Ruckert C."/>
        </authorList>
    </citation>
    <scope>NUCLEOTIDE SEQUENCE</scope>
    <source>
        <strain evidence="2">CGMCC 4.7398</strain>
    </source>
</reference>
<name>A0A919G071_9MICO</name>
<feature type="region of interest" description="Disordered" evidence="1">
    <location>
        <begin position="29"/>
        <end position="51"/>
    </location>
</feature>
<evidence type="ECO:0000313" key="2">
    <source>
        <dbReference type="EMBL" id="GHH75757.1"/>
    </source>
</evidence>
<feature type="compositionally biased region" description="Polar residues" evidence="1">
    <location>
        <begin position="35"/>
        <end position="50"/>
    </location>
</feature>
<dbReference type="EMBL" id="BNAS01000005">
    <property type="protein sequence ID" value="GHH75757.1"/>
    <property type="molecule type" value="Genomic_DNA"/>
</dbReference>
<accession>A0A919G071</accession>
<dbReference type="AlphaFoldDB" id="A0A919G071"/>
<sequence length="81" mass="8731">MTSAMISGVQTRNAAVMMRLVTVRGVLGGRRPAHQNRSGSRVQVSGSASTAHMGRASRFWCSSDQSKCDPVTVPVSSRLRR</sequence>
<comment type="caution">
    <text evidence="2">The sequence shown here is derived from an EMBL/GenBank/DDBJ whole genome shotgun (WGS) entry which is preliminary data.</text>
</comment>